<proteinExistence type="predicted"/>
<protein>
    <submittedName>
        <fullName evidence="1">Uncharacterized protein</fullName>
    </submittedName>
</protein>
<evidence type="ECO:0000313" key="2">
    <source>
        <dbReference type="Proteomes" id="UP001217089"/>
    </source>
</evidence>
<reference evidence="1 2" key="1">
    <citation type="submission" date="2022-12" db="EMBL/GenBank/DDBJ databases">
        <title>Chromosome-level genome of Tegillarca granosa.</title>
        <authorList>
            <person name="Kim J."/>
        </authorList>
    </citation>
    <scope>NUCLEOTIDE SEQUENCE [LARGE SCALE GENOMIC DNA]</scope>
    <source>
        <strain evidence="1">Teg-2019</strain>
        <tissue evidence="1">Adductor muscle</tissue>
    </source>
</reference>
<organism evidence="1 2">
    <name type="scientific">Tegillarca granosa</name>
    <name type="common">Malaysian cockle</name>
    <name type="synonym">Anadara granosa</name>
    <dbReference type="NCBI Taxonomy" id="220873"/>
    <lineage>
        <taxon>Eukaryota</taxon>
        <taxon>Metazoa</taxon>
        <taxon>Spiralia</taxon>
        <taxon>Lophotrochozoa</taxon>
        <taxon>Mollusca</taxon>
        <taxon>Bivalvia</taxon>
        <taxon>Autobranchia</taxon>
        <taxon>Pteriomorphia</taxon>
        <taxon>Arcoida</taxon>
        <taxon>Arcoidea</taxon>
        <taxon>Arcidae</taxon>
        <taxon>Tegillarca</taxon>
    </lineage>
</organism>
<evidence type="ECO:0000313" key="1">
    <source>
        <dbReference type="EMBL" id="KAJ8312960.1"/>
    </source>
</evidence>
<name>A0ABQ9FBD9_TEGGR</name>
<dbReference type="EMBL" id="JARBDR010000440">
    <property type="protein sequence ID" value="KAJ8312960.1"/>
    <property type="molecule type" value="Genomic_DNA"/>
</dbReference>
<accession>A0ABQ9FBD9</accession>
<keyword evidence="2" id="KW-1185">Reference proteome</keyword>
<sequence>MIYKYCDHDGLVWPGFAHSETINKATSIYGANHGHHGGHNYVTASPENVDGQLHTLHTHFGQHLCLDLLLVDCSKHPISGDEVICGSDGLEYKNQ</sequence>
<gene>
    <name evidence="1" type="ORF">KUTeg_010333</name>
</gene>
<comment type="caution">
    <text evidence="1">The sequence shown here is derived from an EMBL/GenBank/DDBJ whole genome shotgun (WGS) entry which is preliminary data.</text>
</comment>
<dbReference type="Proteomes" id="UP001217089">
    <property type="component" value="Unassembled WGS sequence"/>
</dbReference>